<name>A0A0A9BWW9_ARUDO</name>
<proteinExistence type="predicted"/>
<evidence type="ECO:0000313" key="2">
    <source>
        <dbReference type="EMBL" id="JAD65630.1"/>
    </source>
</evidence>
<accession>A0A0A9BWW9</accession>
<organism evidence="2">
    <name type="scientific">Arundo donax</name>
    <name type="common">Giant reed</name>
    <name type="synonym">Donax arundinaceus</name>
    <dbReference type="NCBI Taxonomy" id="35708"/>
    <lineage>
        <taxon>Eukaryota</taxon>
        <taxon>Viridiplantae</taxon>
        <taxon>Streptophyta</taxon>
        <taxon>Embryophyta</taxon>
        <taxon>Tracheophyta</taxon>
        <taxon>Spermatophyta</taxon>
        <taxon>Magnoliopsida</taxon>
        <taxon>Liliopsida</taxon>
        <taxon>Poales</taxon>
        <taxon>Poaceae</taxon>
        <taxon>PACMAD clade</taxon>
        <taxon>Arundinoideae</taxon>
        <taxon>Arundineae</taxon>
        <taxon>Arundo</taxon>
    </lineage>
</organism>
<dbReference type="EMBL" id="GBRH01232265">
    <property type="protein sequence ID" value="JAD65630.1"/>
    <property type="molecule type" value="Transcribed_RNA"/>
</dbReference>
<feature type="region of interest" description="Disordered" evidence="1">
    <location>
        <begin position="1"/>
        <end position="24"/>
    </location>
</feature>
<reference evidence="2" key="2">
    <citation type="journal article" date="2015" name="Data Brief">
        <title>Shoot transcriptome of the giant reed, Arundo donax.</title>
        <authorList>
            <person name="Barrero R.A."/>
            <person name="Guerrero F.D."/>
            <person name="Moolhuijzen P."/>
            <person name="Goolsby J.A."/>
            <person name="Tidwell J."/>
            <person name="Bellgard S.E."/>
            <person name="Bellgard M.I."/>
        </authorList>
    </citation>
    <scope>NUCLEOTIDE SEQUENCE</scope>
    <source>
        <tissue evidence="2">Shoot tissue taken approximately 20 cm above the soil surface</tissue>
    </source>
</reference>
<sequence>MERGGGRAGPGREAVHGQGLLMLS</sequence>
<reference evidence="2" key="1">
    <citation type="submission" date="2014-09" db="EMBL/GenBank/DDBJ databases">
        <authorList>
            <person name="Magalhaes I.L.F."/>
            <person name="Oliveira U."/>
            <person name="Santos F.R."/>
            <person name="Vidigal T.H.D.A."/>
            <person name="Brescovit A.D."/>
            <person name="Santos A.J."/>
        </authorList>
    </citation>
    <scope>NUCLEOTIDE SEQUENCE</scope>
    <source>
        <tissue evidence="2">Shoot tissue taken approximately 20 cm above the soil surface</tissue>
    </source>
</reference>
<protein>
    <submittedName>
        <fullName evidence="2">Uncharacterized protein</fullName>
    </submittedName>
</protein>
<dbReference type="AlphaFoldDB" id="A0A0A9BWW9"/>
<evidence type="ECO:0000256" key="1">
    <source>
        <dbReference type="SAM" id="MobiDB-lite"/>
    </source>
</evidence>